<dbReference type="AlphaFoldDB" id="A0A0X8FLQ0"/>
<proteinExistence type="predicted"/>
<dbReference type="EMBL" id="CP014163">
    <property type="protein sequence ID" value="AMB99632.1"/>
    <property type="molecule type" value="Genomic_DNA"/>
</dbReference>
<dbReference type="InterPro" id="IPR023577">
    <property type="entry name" value="CYTH_domain"/>
</dbReference>
<dbReference type="SUPFAM" id="SSF55154">
    <property type="entry name" value="CYTH-like phosphatases"/>
    <property type="match status" value="1"/>
</dbReference>
<dbReference type="PIRSF" id="PIRSF012526">
    <property type="entry name" value="CYTH_UCP012526"/>
    <property type="match status" value="1"/>
</dbReference>
<sequence length="192" mass="22191">MSEEIEIEFKNMLTQAEYDLIYQSLDLSHVPAIYQVNSYFDQEAILADHGIAVRLRLADQQAEITLKHGQLDHQNIEINQPISLSKAQKIMAAACLDLPDTLVGYLNKVGIDNLYKLKQTGRFQTKRYQVNYQDQLLVLDQVNFGTSQDYELEMEVNDYELGSHTFNACLDYFKIPRRPSQPKVKRMKDSIN</sequence>
<keyword evidence="2" id="KW-1185">Reference proteome</keyword>
<accession>A0A0X8FLQ0</accession>
<organism evidence="1 2">
    <name type="scientific">Aerococcus urinaehominis</name>
    <dbReference type="NCBI Taxonomy" id="128944"/>
    <lineage>
        <taxon>Bacteria</taxon>
        <taxon>Bacillati</taxon>
        <taxon>Bacillota</taxon>
        <taxon>Bacilli</taxon>
        <taxon>Lactobacillales</taxon>
        <taxon>Aerococcaceae</taxon>
        <taxon>Aerococcus</taxon>
    </lineage>
</organism>
<dbReference type="OrthoDB" id="384378at2"/>
<name>A0A0X8FLQ0_9LACT</name>
<gene>
    <name evidence="1" type="ORF">AWM75_06380</name>
</gene>
<dbReference type="InterPro" id="IPR009195">
    <property type="entry name" value="Uncharacterised_YjbK"/>
</dbReference>
<dbReference type="KEGG" id="auh:AWM75_06380"/>
<reference evidence="2" key="2">
    <citation type="submission" date="2016-01" db="EMBL/GenBank/DDBJ databases">
        <title>Six Aerococcus type strain genome sequencing and assembly using PacBio and Illumina Hiseq.</title>
        <authorList>
            <person name="Carkaci D."/>
            <person name="Dargis R."/>
            <person name="Nielsen X.C."/>
            <person name="Skovgaard O."/>
            <person name="Fuursted K."/>
            <person name="Christensen J.J."/>
        </authorList>
    </citation>
    <scope>NUCLEOTIDE SEQUENCE [LARGE SCALE GENOMIC DNA]</scope>
    <source>
        <strain evidence="2">CCUG42038B</strain>
    </source>
</reference>
<dbReference type="Pfam" id="PF01928">
    <property type="entry name" value="CYTH"/>
    <property type="match status" value="1"/>
</dbReference>
<evidence type="ECO:0000313" key="2">
    <source>
        <dbReference type="Proteomes" id="UP000062260"/>
    </source>
</evidence>
<dbReference type="Gene3D" id="2.40.320.10">
    <property type="entry name" value="Hypothetical Protein Pfu-838710-001"/>
    <property type="match status" value="1"/>
</dbReference>
<dbReference type="RefSeq" id="WP_067979763.1">
    <property type="nucleotide sequence ID" value="NZ_CP014163.1"/>
</dbReference>
<dbReference type="Proteomes" id="UP000062260">
    <property type="component" value="Chromosome"/>
</dbReference>
<dbReference type="SMART" id="SM01118">
    <property type="entry name" value="CYTH"/>
    <property type="match status" value="1"/>
</dbReference>
<evidence type="ECO:0000313" key="1">
    <source>
        <dbReference type="EMBL" id="AMB99632.1"/>
    </source>
</evidence>
<dbReference type="STRING" id="128944.AWM75_06380"/>
<reference evidence="1 2" key="1">
    <citation type="journal article" date="2016" name="Genome Announc.">
        <title>Complete Genome Sequences of Aerococcus christensenii CCUG 28831T, Aerococcus sanguinicola CCUG 43001T, Aerococcus urinae CCUG 36881T, Aerococcus urinaeequi CCUG 28094T, Aerococcus urinaehominis CCUG 42038 BT, and Aerococcus viridans CCUG 4311T.</title>
        <authorList>
            <person name="Carkaci D."/>
            <person name="Dargis R."/>
            <person name="Nielsen X.C."/>
            <person name="Skovgaard O."/>
            <person name="Fuursted K."/>
            <person name="Christensen J.J."/>
        </authorList>
    </citation>
    <scope>NUCLEOTIDE SEQUENCE [LARGE SCALE GENOMIC DNA]</scope>
    <source>
        <strain evidence="1 2">CCUG42038B</strain>
    </source>
</reference>
<protein>
    <submittedName>
        <fullName evidence="1">Uncharacterized protein</fullName>
    </submittedName>
</protein>
<dbReference type="PROSITE" id="PS51707">
    <property type="entry name" value="CYTH"/>
    <property type="match status" value="1"/>
</dbReference>
<dbReference type="InterPro" id="IPR033469">
    <property type="entry name" value="CYTH-like_dom_sf"/>
</dbReference>
<dbReference type="CDD" id="cd07762">
    <property type="entry name" value="CYTH-like_Pase_1"/>
    <property type="match status" value="1"/>
</dbReference>